<dbReference type="FunFam" id="3.20.20.100:FF:000004">
    <property type="entry name" value="Oxidoreductase, aldo/keto reductase"/>
    <property type="match status" value="1"/>
</dbReference>
<organism evidence="3 4">
    <name type="scientific">Blastopirellula marina</name>
    <dbReference type="NCBI Taxonomy" id="124"/>
    <lineage>
        <taxon>Bacteria</taxon>
        <taxon>Pseudomonadati</taxon>
        <taxon>Planctomycetota</taxon>
        <taxon>Planctomycetia</taxon>
        <taxon>Pirellulales</taxon>
        <taxon>Pirellulaceae</taxon>
        <taxon>Blastopirellula</taxon>
    </lineage>
</organism>
<sequence>METRQLGNTDLQIAPIVFGGNVFGWTLDEAGSFAILDQLLERGFSTIDTANVYSRWAPGNQGGESETILGKWMKARGNRDQITLITKVGHDLGQGHHDLTAGHIAEGIEDSLRRLQTDRIDLYFSHFDDLRTPVEETMGAFDKLVQAGKVRWLGASNLSAERIEASISASAQNDWAAYHVIQPEYHLLARQKFETEYVPLCQKWSLAAITYFSLASGFLSGKYRSSDDLSQSLRGGRVEKYLENPQSPGVLKALEEVAEKHDATMATIALAWILAKPTVAAPIASATKASHLEAMTAAVALQLDDADLRTLDQASAWDESLAAR</sequence>
<protein>
    <submittedName>
        <fullName evidence="3">Alcohol dehydrogenase</fullName>
    </submittedName>
</protein>
<dbReference type="Gene3D" id="3.20.20.100">
    <property type="entry name" value="NADP-dependent oxidoreductase domain"/>
    <property type="match status" value="1"/>
</dbReference>
<dbReference type="Proteomes" id="UP000239388">
    <property type="component" value="Unassembled WGS sequence"/>
</dbReference>
<dbReference type="InterPro" id="IPR036812">
    <property type="entry name" value="NAD(P)_OxRdtase_dom_sf"/>
</dbReference>
<dbReference type="PANTHER" id="PTHR43364">
    <property type="entry name" value="NADH-SPECIFIC METHYLGLYOXAL REDUCTASE-RELATED"/>
    <property type="match status" value="1"/>
</dbReference>
<keyword evidence="1" id="KW-0560">Oxidoreductase</keyword>
<gene>
    <name evidence="3" type="ORF">C5Y98_20850</name>
</gene>
<evidence type="ECO:0000313" key="4">
    <source>
        <dbReference type="Proteomes" id="UP000239388"/>
    </source>
</evidence>
<dbReference type="InterPro" id="IPR050523">
    <property type="entry name" value="AKR_Detox_Biosynth"/>
</dbReference>
<dbReference type="RefSeq" id="WP_105357166.1">
    <property type="nucleotide sequence ID" value="NZ_PUIB01000020.1"/>
</dbReference>
<dbReference type="EMBL" id="PUIB01000020">
    <property type="protein sequence ID" value="PQO30843.1"/>
    <property type="molecule type" value="Genomic_DNA"/>
</dbReference>
<dbReference type="PANTHER" id="PTHR43364:SF6">
    <property type="entry name" value="OXIDOREDUCTASE-RELATED"/>
    <property type="match status" value="1"/>
</dbReference>
<dbReference type="GO" id="GO:0005829">
    <property type="term" value="C:cytosol"/>
    <property type="evidence" value="ECO:0007669"/>
    <property type="project" value="TreeGrafter"/>
</dbReference>
<accession>A0A2S8FF96</accession>
<dbReference type="CDD" id="cd19081">
    <property type="entry name" value="AKR_AKR9C1"/>
    <property type="match status" value="1"/>
</dbReference>
<dbReference type="SUPFAM" id="SSF51430">
    <property type="entry name" value="NAD(P)-linked oxidoreductase"/>
    <property type="match status" value="1"/>
</dbReference>
<reference evidence="3 4" key="1">
    <citation type="submission" date="2018-02" db="EMBL/GenBank/DDBJ databases">
        <title>Comparative genomes isolates from brazilian mangrove.</title>
        <authorList>
            <person name="Araujo J.E."/>
            <person name="Taketani R.G."/>
            <person name="Silva M.C.P."/>
            <person name="Loureco M.V."/>
            <person name="Andreote F.D."/>
        </authorList>
    </citation>
    <scope>NUCLEOTIDE SEQUENCE [LARGE SCALE GENOMIC DNA]</scope>
    <source>
        <strain evidence="3 4">NAP PRIS-MGV</strain>
    </source>
</reference>
<evidence type="ECO:0000313" key="3">
    <source>
        <dbReference type="EMBL" id="PQO30843.1"/>
    </source>
</evidence>
<comment type="caution">
    <text evidence="3">The sequence shown here is derived from an EMBL/GenBank/DDBJ whole genome shotgun (WGS) entry which is preliminary data.</text>
</comment>
<dbReference type="GO" id="GO:0016491">
    <property type="term" value="F:oxidoreductase activity"/>
    <property type="evidence" value="ECO:0007669"/>
    <property type="project" value="UniProtKB-KW"/>
</dbReference>
<dbReference type="AlphaFoldDB" id="A0A2S8FF96"/>
<evidence type="ECO:0000259" key="2">
    <source>
        <dbReference type="Pfam" id="PF00248"/>
    </source>
</evidence>
<evidence type="ECO:0000256" key="1">
    <source>
        <dbReference type="ARBA" id="ARBA00023002"/>
    </source>
</evidence>
<dbReference type="Pfam" id="PF00248">
    <property type="entry name" value="Aldo_ket_red"/>
    <property type="match status" value="1"/>
</dbReference>
<name>A0A2S8FF96_9BACT</name>
<dbReference type="InterPro" id="IPR023210">
    <property type="entry name" value="NADP_OxRdtase_dom"/>
</dbReference>
<proteinExistence type="predicted"/>
<dbReference type="OrthoDB" id="9773828at2"/>
<feature type="domain" description="NADP-dependent oxidoreductase" evidence="2">
    <location>
        <begin position="15"/>
        <end position="314"/>
    </location>
</feature>